<evidence type="ECO:0000313" key="9">
    <source>
        <dbReference type="EMBL" id="KFN88372.1"/>
    </source>
</evidence>
<keyword evidence="4 5" id="KW-0413">Isomerase</keyword>
<proteinExistence type="inferred from homology"/>
<dbReference type="SUPFAM" id="SSF51419">
    <property type="entry name" value="PLP-binding barrel"/>
    <property type="match status" value="1"/>
</dbReference>
<dbReference type="HAMAP" id="MF_01201">
    <property type="entry name" value="Ala_racemase"/>
    <property type="match status" value="1"/>
</dbReference>
<dbReference type="PANTHER" id="PTHR30511">
    <property type="entry name" value="ALANINE RACEMASE"/>
    <property type="match status" value="1"/>
</dbReference>
<gene>
    <name evidence="9" type="ORF">H702_02970</name>
    <name evidence="10" type="ORF">SAMN02910290_00346</name>
</gene>
<evidence type="ECO:0000313" key="11">
    <source>
        <dbReference type="Proteomes" id="UP000029382"/>
    </source>
</evidence>
<sequence>MISSLHRPTRALIDLGAICDNIEAVKANIPEGKKAFAVVKANAYGHGAKKVAQAVHHLVDGFCVSNVDEALELREAGIEETILILGVIMPNEVALARDYDITLTVASQEWLDLANEQDISLKGVNVHLKVDSGMGRIGVRSLEEAESLMANLKKAGANVEGIFTHFATADEADDTKFNEQLAFFTNIVNNLSEKPALVHASNSATSIWHSETIFNIVRLGIVMYGLNPSGTDIALPYPIKPALGLESALVHVKTIPAGATVGYGATYTAQKEEYIATVPIGYADGWTRDLQGFSVLVNGQFCEIVGRVSMDQITIRLPEKFPIGTKVTLIGQEGDKVISATDLAQKRGTINYEVLCLLSDRIPRFYSK</sequence>
<dbReference type="InterPro" id="IPR011079">
    <property type="entry name" value="Ala_racemase_C"/>
</dbReference>
<dbReference type="UniPathway" id="UPA00042">
    <property type="reaction ID" value="UER00497"/>
</dbReference>
<feature type="active site" description="Proton acceptor; specific for D-alanine" evidence="5">
    <location>
        <position position="40"/>
    </location>
</feature>
<dbReference type="Gene3D" id="3.20.20.10">
    <property type="entry name" value="Alanine racemase"/>
    <property type="match status" value="1"/>
</dbReference>
<keyword evidence="3 5" id="KW-0663">Pyridoxal phosphate</keyword>
<dbReference type="Pfam" id="PF00842">
    <property type="entry name" value="Ala_racemase_C"/>
    <property type="match status" value="1"/>
</dbReference>
<feature type="binding site" evidence="5 7">
    <location>
        <position position="310"/>
    </location>
    <ligand>
        <name>substrate</name>
    </ligand>
</feature>
<evidence type="ECO:0000256" key="3">
    <source>
        <dbReference type="ARBA" id="ARBA00022898"/>
    </source>
</evidence>
<evidence type="ECO:0000313" key="12">
    <source>
        <dbReference type="Proteomes" id="UP000182793"/>
    </source>
</evidence>
<evidence type="ECO:0000256" key="1">
    <source>
        <dbReference type="ARBA" id="ARBA00000316"/>
    </source>
</evidence>
<dbReference type="FunFam" id="3.20.20.10:FF:000002">
    <property type="entry name" value="Alanine racemase"/>
    <property type="match status" value="1"/>
</dbReference>
<dbReference type="InterPro" id="IPR020622">
    <property type="entry name" value="Ala_racemase_pyridoxalP-BS"/>
</dbReference>
<dbReference type="InterPro" id="IPR000821">
    <property type="entry name" value="Ala_racemase"/>
</dbReference>
<dbReference type="NCBIfam" id="TIGR00492">
    <property type="entry name" value="alr"/>
    <property type="match status" value="1"/>
</dbReference>
<comment type="cofactor">
    <cofactor evidence="2 5 6">
        <name>pyridoxal 5'-phosphate</name>
        <dbReference type="ChEBI" id="CHEBI:597326"/>
    </cofactor>
</comment>
<evidence type="ECO:0000256" key="4">
    <source>
        <dbReference type="ARBA" id="ARBA00023235"/>
    </source>
</evidence>
<evidence type="ECO:0000313" key="10">
    <source>
        <dbReference type="EMBL" id="SFL07281.1"/>
    </source>
</evidence>
<dbReference type="EC" id="5.1.1.1" evidence="5"/>
<comment type="function">
    <text evidence="5">Catalyzes the interconversion of L-alanine and D-alanine. May also act on other amino acids.</text>
</comment>
<dbReference type="PRINTS" id="PR00992">
    <property type="entry name" value="ALARACEMASE"/>
</dbReference>
<comment type="catalytic activity">
    <reaction evidence="1 5">
        <text>L-alanine = D-alanine</text>
        <dbReference type="Rhea" id="RHEA:20249"/>
        <dbReference type="ChEBI" id="CHEBI:57416"/>
        <dbReference type="ChEBI" id="CHEBI:57972"/>
        <dbReference type="EC" id="5.1.1.1"/>
    </reaction>
</comment>
<dbReference type="Proteomes" id="UP000182793">
    <property type="component" value="Unassembled WGS sequence"/>
</dbReference>
<dbReference type="AlphaFoldDB" id="A0A091BX94"/>
<reference evidence="9 11" key="1">
    <citation type="journal article" date="2014" name="Genome Announc.">
        <title>Draft Genome Sequences of Streptococcus bovis Strains ATCC 33317 and JB1.</title>
        <authorList>
            <person name="Benahmed F.H."/>
            <person name="Gopinath G.R."/>
            <person name="Harbottle H."/>
            <person name="Cotta M.A."/>
            <person name="Luo Y."/>
            <person name="Henderson C."/>
            <person name="Teri P."/>
            <person name="Soppet D."/>
            <person name="Rasmussen M."/>
            <person name="Whitehead T.R."/>
            <person name="Davidson M."/>
        </authorList>
    </citation>
    <scope>NUCLEOTIDE SEQUENCE [LARGE SCALE GENOMIC DNA]</scope>
    <source>
        <strain evidence="9 11">JB1</strain>
    </source>
</reference>
<name>A0A091BX94_STREI</name>
<comment type="pathway">
    <text evidence="5">Amino-acid biosynthesis; D-alanine biosynthesis; D-alanine from L-alanine: step 1/1.</text>
</comment>
<feature type="domain" description="Alanine racemase C-terminal" evidence="8">
    <location>
        <begin position="242"/>
        <end position="367"/>
    </location>
</feature>
<comment type="caution">
    <text evidence="9">The sequence shown here is derived from an EMBL/GenBank/DDBJ whole genome shotgun (WGS) entry which is preliminary data.</text>
</comment>
<dbReference type="Proteomes" id="UP000029382">
    <property type="component" value="Unassembled WGS sequence"/>
</dbReference>
<dbReference type="CDD" id="cd00430">
    <property type="entry name" value="PLPDE_III_AR"/>
    <property type="match status" value="1"/>
</dbReference>
<dbReference type="Pfam" id="PF01168">
    <property type="entry name" value="Ala_racemase_N"/>
    <property type="match status" value="1"/>
</dbReference>
<evidence type="ECO:0000256" key="5">
    <source>
        <dbReference type="HAMAP-Rule" id="MF_01201"/>
    </source>
</evidence>
<keyword evidence="12" id="KW-1185">Reference proteome</keyword>
<evidence type="ECO:0000259" key="8">
    <source>
        <dbReference type="SMART" id="SM01005"/>
    </source>
</evidence>
<organism evidence="9 11">
    <name type="scientific">Streptococcus equinus JB1</name>
    <dbReference type="NCBI Taxonomy" id="1294274"/>
    <lineage>
        <taxon>Bacteria</taxon>
        <taxon>Bacillati</taxon>
        <taxon>Bacillota</taxon>
        <taxon>Bacilli</taxon>
        <taxon>Lactobacillales</taxon>
        <taxon>Streptococcaceae</taxon>
        <taxon>Streptococcus</taxon>
    </lineage>
</organism>
<feature type="modified residue" description="N6-(pyridoxal phosphate)lysine" evidence="5 6">
    <location>
        <position position="40"/>
    </location>
</feature>
<feature type="active site" description="Proton acceptor; specific for L-alanine" evidence="5">
    <location>
        <position position="263"/>
    </location>
</feature>
<comment type="similarity">
    <text evidence="5">Belongs to the alanine racemase family.</text>
</comment>
<dbReference type="InterPro" id="IPR001608">
    <property type="entry name" value="Ala_racemase_N"/>
</dbReference>
<evidence type="ECO:0000256" key="6">
    <source>
        <dbReference type="PIRSR" id="PIRSR600821-50"/>
    </source>
</evidence>
<dbReference type="Gene3D" id="2.40.37.10">
    <property type="entry name" value="Lyase, Ornithine Decarboxylase, Chain A, domain 1"/>
    <property type="match status" value="1"/>
</dbReference>
<dbReference type="PANTHER" id="PTHR30511:SF0">
    <property type="entry name" value="ALANINE RACEMASE, CATABOLIC-RELATED"/>
    <property type="match status" value="1"/>
</dbReference>
<dbReference type="SMART" id="SM01005">
    <property type="entry name" value="Ala_racemase_C"/>
    <property type="match status" value="1"/>
</dbReference>
<dbReference type="FunFam" id="2.40.37.10:FF:000006">
    <property type="entry name" value="Alanine racemase"/>
    <property type="match status" value="1"/>
</dbReference>
<dbReference type="EMBL" id="AUZH01000012">
    <property type="protein sequence ID" value="KFN88372.1"/>
    <property type="molecule type" value="Genomic_DNA"/>
</dbReference>
<dbReference type="GO" id="GO:0005829">
    <property type="term" value="C:cytosol"/>
    <property type="evidence" value="ECO:0007669"/>
    <property type="project" value="TreeGrafter"/>
</dbReference>
<dbReference type="GO" id="GO:0030632">
    <property type="term" value="P:D-alanine biosynthetic process"/>
    <property type="evidence" value="ECO:0007669"/>
    <property type="project" value="UniProtKB-UniRule"/>
</dbReference>
<dbReference type="GO" id="GO:0008784">
    <property type="term" value="F:alanine racemase activity"/>
    <property type="evidence" value="ECO:0007669"/>
    <property type="project" value="UniProtKB-UniRule"/>
</dbReference>
<dbReference type="InterPro" id="IPR009006">
    <property type="entry name" value="Ala_racemase/Decarboxylase_C"/>
</dbReference>
<dbReference type="SUPFAM" id="SSF50621">
    <property type="entry name" value="Alanine racemase C-terminal domain-like"/>
    <property type="match status" value="1"/>
</dbReference>
<dbReference type="RefSeq" id="WP_039696340.1">
    <property type="nucleotide sequence ID" value="NZ_AUZH01000012.1"/>
</dbReference>
<accession>A0A091BX94</accession>
<evidence type="ECO:0000256" key="2">
    <source>
        <dbReference type="ARBA" id="ARBA00001933"/>
    </source>
</evidence>
<dbReference type="InterPro" id="IPR029066">
    <property type="entry name" value="PLP-binding_barrel"/>
</dbReference>
<dbReference type="GO" id="GO:0009252">
    <property type="term" value="P:peptidoglycan biosynthetic process"/>
    <property type="evidence" value="ECO:0007669"/>
    <property type="project" value="TreeGrafter"/>
</dbReference>
<evidence type="ECO:0000256" key="7">
    <source>
        <dbReference type="PIRSR" id="PIRSR600821-52"/>
    </source>
</evidence>
<reference evidence="10 12" key="2">
    <citation type="submission" date="2016-10" db="EMBL/GenBank/DDBJ databases">
        <authorList>
            <person name="Varghese N."/>
            <person name="Submissions S."/>
        </authorList>
    </citation>
    <scope>NUCLEOTIDE SEQUENCE [LARGE SCALE GENOMIC DNA]</scope>
    <source>
        <strain evidence="10 12">JB1</strain>
    </source>
</reference>
<dbReference type="EMBL" id="FOTG01000002">
    <property type="protein sequence ID" value="SFL07281.1"/>
    <property type="molecule type" value="Genomic_DNA"/>
</dbReference>
<dbReference type="GO" id="GO:0030170">
    <property type="term" value="F:pyridoxal phosphate binding"/>
    <property type="evidence" value="ECO:0007669"/>
    <property type="project" value="UniProtKB-UniRule"/>
</dbReference>
<protein>
    <recommendedName>
        <fullName evidence="5">Alanine racemase</fullName>
        <ecNumber evidence="5">5.1.1.1</ecNumber>
    </recommendedName>
</protein>
<feature type="binding site" evidence="5 7">
    <location>
        <position position="136"/>
    </location>
    <ligand>
        <name>substrate</name>
    </ligand>
</feature>
<dbReference type="PROSITE" id="PS00395">
    <property type="entry name" value="ALANINE_RACEMASE"/>
    <property type="match status" value="1"/>
</dbReference>